<feature type="transmembrane region" description="Helical" evidence="1">
    <location>
        <begin position="6"/>
        <end position="27"/>
    </location>
</feature>
<keyword evidence="1" id="KW-0472">Membrane</keyword>
<dbReference type="Gene3D" id="2.60.120.920">
    <property type="match status" value="1"/>
</dbReference>
<gene>
    <name evidence="2" type="ORF">CCAM_LOCUS28618</name>
</gene>
<keyword evidence="1" id="KW-1133">Transmembrane helix</keyword>
<dbReference type="OrthoDB" id="258495at2759"/>
<dbReference type="EMBL" id="OOIL02003256">
    <property type="protein sequence ID" value="VFQ86842.1"/>
    <property type="molecule type" value="Genomic_DNA"/>
</dbReference>
<dbReference type="Proteomes" id="UP000595140">
    <property type="component" value="Unassembled WGS sequence"/>
</dbReference>
<evidence type="ECO:0008006" key="4">
    <source>
        <dbReference type="Google" id="ProtNLM"/>
    </source>
</evidence>
<proteinExistence type="predicted"/>
<keyword evidence="3" id="KW-1185">Reference proteome</keyword>
<dbReference type="InterPro" id="IPR043136">
    <property type="entry name" value="B30.2/SPRY_sf"/>
</dbReference>
<sequence>MQEWVTLPLAAVSGGVLLSLLIIIIFLSSCPRRHKSSDRLIQQKGLRHHRVTLHRLDKNGDKKTNYFVSLRGPPENPIFRWADHPSFVTDAVENGWSGFGFVACSSSPTSVRRGMSLFGRRQKIPGGDQGSRMEVDITREASQDGVQKIQFRKNSGTSRKIKNSQRGGSLTIVKTILPLPGPPLGTLAFPEEAYFEITILSFMDQEPIGKRKESEGEKIKLIHENTNAAADNNGIENLNDDDEGNGILTERTDFVGLCVGLTGAGDPPAKIPGTYPGSVGFNSNASVFLAGTRLVGESDSRRWGRAGKVIGIGYNTAQKKVFFTVDSNLLYEIHCESEEFGSPLHPTISAATGAAADEADVTVSVNLGQTHFKYAPANLRRTPNPCLTMTEQCPSSSSGLGCGEDSRELFSMGRIDSEWLMIGEGAKSRSVKRGVDDDDLESDGDLFEIALDGSGISPNVLRI</sequence>
<dbReference type="PANTHER" id="PTHR44991">
    <property type="entry name" value="IMMUNOGLOBULIN SUPERFAMILY MEMBER 5"/>
    <property type="match status" value="1"/>
</dbReference>
<reference evidence="2 3" key="1">
    <citation type="submission" date="2018-04" db="EMBL/GenBank/DDBJ databases">
        <authorList>
            <person name="Vogel A."/>
        </authorList>
    </citation>
    <scope>NUCLEOTIDE SEQUENCE [LARGE SCALE GENOMIC DNA]</scope>
</reference>
<dbReference type="PANTHER" id="PTHR44991:SF1">
    <property type="entry name" value="IMMUNOGLOBULIN SUPERFAMILY MEMBER 5"/>
    <property type="match status" value="1"/>
</dbReference>
<organism evidence="2 3">
    <name type="scientific">Cuscuta campestris</name>
    <dbReference type="NCBI Taxonomy" id="132261"/>
    <lineage>
        <taxon>Eukaryota</taxon>
        <taxon>Viridiplantae</taxon>
        <taxon>Streptophyta</taxon>
        <taxon>Embryophyta</taxon>
        <taxon>Tracheophyta</taxon>
        <taxon>Spermatophyta</taxon>
        <taxon>Magnoliopsida</taxon>
        <taxon>eudicotyledons</taxon>
        <taxon>Gunneridae</taxon>
        <taxon>Pentapetalae</taxon>
        <taxon>asterids</taxon>
        <taxon>lamiids</taxon>
        <taxon>Solanales</taxon>
        <taxon>Convolvulaceae</taxon>
        <taxon>Cuscuteae</taxon>
        <taxon>Cuscuta</taxon>
        <taxon>Cuscuta subgen. Grammica</taxon>
        <taxon>Cuscuta sect. Cleistogrammica</taxon>
    </lineage>
</organism>
<keyword evidence="1" id="KW-0812">Transmembrane</keyword>
<dbReference type="AlphaFoldDB" id="A0A484MDK3"/>
<evidence type="ECO:0000256" key="1">
    <source>
        <dbReference type="SAM" id="Phobius"/>
    </source>
</evidence>
<evidence type="ECO:0000313" key="2">
    <source>
        <dbReference type="EMBL" id="VFQ86842.1"/>
    </source>
</evidence>
<name>A0A484MDK3_9ASTE</name>
<evidence type="ECO:0000313" key="3">
    <source>
        <dbReference type="Proteomes" id="UP000595140"/>
    </source>
</evidence>
<protein>
    <recommendedName>
        <fullName evidence="4">B30.2/SPRY domain-containing protein</fullName>
    </recommendedName>
</protein>
<accession>A0A484MDK3</accession>